<dbReference type="NCBIfam" id="TIGR00666">
    <property type="entry name" value="PBP4"/>
    <property type="match status" value="1"/>
</dbReference>
<dbReference type="GO" id="GO:0006508">
    <property type="term" value="P:proteolysis"/>
    <property type="evidence" value="ECO:0007669"/>
    <property type="project" value="InterPro"/>
</dbReference>
<dbReference type="PRINTS" id="PR00922">
    <property type="entry name" value="DADACBPTASE3"/>
</dbReference>
<dbReference type="Proteomes" id="UP000477911">
    <property type="component" value="Unassembled WGS sequence"/>
</dbReference>
<dbReference type="InterPro" id="IPR000667">
    <property type="entry name" value="Peptidase_S13"/>
</dbReference>
<organism evidence="3 4">
    <name type="scientific">Pseudooceanicola albus</name>
    <dbReference type="NCBI Taxonomy" id="2692189"/>
    <lineage>
        <taxon>Bacteria</taxon>
        <taxon>Pseudomonadati</taxon>
        <taxon>Pseudomonadota</taxon>
        <taxon>Alphaproteobacteria</taxon>
        <taxon>Rhodobacterales</taxon>
        <taxon>Paracoccaceae</taxon>
        <taxon>Pseudooceanicola</taxon>
    </lineage>
</organism>
<gene>
    <name evidence="3" type="primary">dacB</name>
    <name evidence="3" type="ORF">GR170_10310</name>
</gene>
<dbReference type="GO" id="GO:0000270">
    <property type="term" value="P:peptidoglycan metabolic process"/>
    <property type="evidence" value="ECO:0007669"/>
    <property type="project" value="TreeGrafter"/>
</dbReference>
<accession>A0A6L7G4F0</accession>
<dbReference type="Gene3D" id="3.50.80.20">
    <property type="entry name" value="D-Ala-D-Ala carboxypeptidase C, peptidase S13"/>
    <property type="match status" value="1"/>
</dbReference>
<dbReference type="PANTHER" id="PTHR30023">
    <property type="entry name" value="D-ALANYL-D-ALANINE CARBOXYPEPTIDASE"/>
    <property type="match status" value="1"/>
</dbReference>
<evidence type="ECO:0000313" key="4">
    <source>
        <dbReference type="Proteomes" id="UP000477911"/>
    </source>
</evidence>
<name>A0A6L7G4F0_9RHOB</name>
<evidence type="ECO:0000256" key="1">
    <source>
        <dbReference type="ARBA" id="ARBA00006096"/>
    </source>
</evidence>
<protein>
    <submittedName>
        <fullName evidence="3">D-alanyl-D-alanine carboxypeptidase/D-alanyl-D-alanine-endopeptidase</fullName>
        <ecNumber evidence="3">3.4.16.4</ecNumber>
    </submittedName>
</protein>
<dbReference type="PANTHER" id="PTHR30023:SF0">
    <property type="entry name" value="PENICILLIN-SENSITIVE CARBOXYPEPTIDASE A"/>
    <property type="match status" value="1"/>
</dbReference>
<dbReference type="EMBL" id="WUMU01000010">
    <property type="protein sequence ID" value="MXN18230.1"/>
    <property type="molecule type" value="Genomic_DNA"/>
</dbReference>
<keyword evidence="4" id="KW-1185">Reference proteome</keyword>
<keyword evidence="3" id="KW-0645">Protease</keyword>
<evidence type="ECO:0000313" key="3">
    <source>
        <dbReference type="EMBL" id="MXN18230.1"/>
    </source>
</evidence>
<dbReference type="SUPFAM" id="SSF56601">
    <property type="entry name" value="beta-lactamase/transpeptidase-like"/>
    <property type="match status" value="1"/>
</dbReference>
<dbReference type="EC" id="3.4.16.4" evidence="3"/>
<proteinExistence type="inferred from homology"/>
<dbReference type="InterPro" id="IPR012338">
    <property type="entry name" value="Beta-lactam/transpept-like"/>
</dbReference>
<dbReference type="AlphaFoldDB" id="A0A6L7G4F0"/>
<dbReference type="GO" id="GO:0009002">
    <property type="term" value="F:serine-type D-Ala-D-Ala carboxypeptidase activity"/>
    <property type="evidence" value="ECO:0007669"/>
    <property type="project" value="UniProtKB-EC"/>
</dbReference>
<comment type="caution">
    <text evidence="3">The sequence shown here is derived from an EMBL/GenBank/DDBJ whole genome shotgun (WGS) entry which is preliminary data.</text>
</comment>
<dbReference type="Gene3D" id="3.40.710.10">
    <property type="entry name" value="DD-peptidase/beta-lactamase superfamily"/>
    <property type="match status" value="2"/>
</dbReference>
<sequence>MAASALPAYAAGIPEALRPKKRPSGLSAQPAAATASEVTSSGLTHAVESVNVPGDSACIVHNLTTGETLESYHGDHPMAPASVAKTMTSMYALEHLGADHRFQTRLLTTGLIDNGVLKGDLILAGGGDPVLDTQDLGELAAQLRAVGIHSVEGAFQYYGKALPETRNIDPGQPYHVSYNPGISGLNLNFNRVYFDWKKVGGKFQISMQAPAGRYRPGVEIATMEIVDQSESVFTWEDRDGKDVWTVLRSALNDDGARWLPVTRPAAYTAEVFATLARSNGIVLGTPEALDALPGDAYQIAQHESQTLDAILKDMLFYSTNVTAEIVGVSTTIKLTGQIPPTLDVSARYLSAWARQRFGMKEVDMVDHSGLGDASRVSVRDLATMLNSKSAQVQLHPLLKVIPLRKGGKSVDPHHPYKVEAKTGTLNFVSALAGYETAPNGHKLVFAIISNNLPKRDELTRNQKEHPPGGAQWLGRARYLQQNLMERWGGMYKP</sequence>
<keyword evidence="2 3" id="KW-0378">Hydrolase</keyword>
<evidence type="ECO:0000256" key="2">
    <source>
        <dbReference type="ARBA" id="ARBA00022801"/>
    </source>
</evidence>
<comment type="similarity">
    <text evidence="1">Belongs to the peptidase S13 family.</text>
</comment>
<reference evidence="3 4" key="1">
    <citation type="submission" date="2019-12" db="EMBL/GenBank/DDBJ databases">
        <authorList>
            <person name="Li M."/>
        </authorList>
    </citation>
    <scope>NUCLEOTIDE SEQUENCE [LARGE SCALE GENOMIC DNA]</scope>
    <source>
        <strain evidence="3 4">GBMRC 2024</strain>
    </source>
</reference>
<keyword evidence="3" id="KW-0121">Carboxypeptidase</keyword>
<dbReference type="Pfam" id="PF02113">
    <property type="entry name" value="Peptidase_S13"/>
    <property type="match status" value="1"/>
</dbReference>